<protein>
    <submittedName>
        <fullName evidence="1">Uncharacterized protein</fullName>
    </submittedName>
</protein>
<sequence>MNPFLIPAITARSWLIKMRLLVSEGVGGGGKSYGLQWT</sequence>
<organism evidence="1">
    <name type="scientific">Anguilla anguilla</name>
    <name type="common">European freshwater eel</name>
    <name type="synonym">Muraena anguilla</name>
    <dbReference type="NCBI Taxonomy" id="7936"/>
    <lineage>
        <taxon>Eukaryota</taxon>
        <taxon>Metazoa</taxon>
        <taxon>Chordata</taxon>
        <taxon>Craniata</taxon>
        <taxon>Vertebrata</taxon>
        <taxon>Euteleostomi</taxon>
        <taxon>Actinopterygii</taxon>
        <taxon>Neopterygii</taxon>
        <taxon>Teleostei</taxon>
        <taxon>Anguilliformes</taxon>
        <taxon>Anguillidae</taxon>
        <taxon>Anguilla</taxon>
    </lineage>
</organism>
<reference evidence="1" key="2">
    <citation type="journal article" date="2015" name="Fish Shellfish Immunol.">
        <title>Early steps in the European eel (Anguilla anguilla)-Vibrio vulnificus interaction in the gills: Role of the RtxA13 toxin.</title>
        <authorList>
            <person name="Callol A."/>
            <person name="Pajuelo D."/>
            <person name="Ebbesson L."/>
            <person name="Teles M."/>
            <person name="MacKenzie S."/>
            <person name="Amaro C."/>
        </authorList>
    </citation>
    <scope>NUCLEOTIDE SEQUENCE</scope>
</reference>
<name>A0A0E9SBG0_ANGAN</name>
<accession>A0A0E9SBG0</accession>
<reference evidence="1" key="1">
    <citation type="submission" date="2014-11" db="EMBL/GenBank/DDBJ databases">
        <authorList>
            <person name="Amaro Gonzalez C."/>
        </authorList>
    </citation>
    <scope>NUCLEOTIDE SEQUENCE</scope>
</reference>
<proteinExistence type="predicted"/>
<dbReference type="AlphaFoldDB" id="A0A0E9SBG0"/>
<dbReference type="EMBL" id="GBXM01070552">
    <property type="protein sequence ID" value="JAH38025.1"/>
    <property type="molecule type" value="Transcribed_RNA"/>
</dbReference>
<evidence type="ECO:0000313" key="1">
    <source>
        <dbReference type="EMBL" id="JAH38025.1"/>
    </source>
</evidence>